<reference evidence="5 6" key="1">
    <citation type="submission" date="2023-01" db="EMBL/GenBank/DDBJ databases">
        <title>Genomes from the Australian National Cyanobacteria Reference Collection.</title>
        <authorList>
            <person name="Willis A."/>
            <person name="Lee E.M.F."/>
        </authorList>
    </citation>
    <scope>NUCLEOTIDE SEQUENCE [LARGE SCALE GENOMIC DNA]</scope>
    <source>
        <strain evidence="5 6">CS-1226</strain>
    </source>
</reference>
<evidence type="ECO:0000256" key="3">
    <source>
        <dbReference type="SAM" id="SignalP"/>
    </source>
</evidence>
<organism evidence="5 6">
    <name type="scientific">Dolichospermum planctonicum CS-1226</name>
    <dbReference type="NCBI Taxonomy" id="3021751"/>
    <lineage>
        <taxon>Bacteria</taxon>
        <taxon>Bacillati</taxon>
        <taxon>Cyanobacteriota</taxon>
        <taxon>Cyanophyceae</taxon>
        <taxon>Nostocales</taxon>
        <taxon>Aphanizomenonaceae</taxon>
        <taxon>Dolichospermum</taxon>
        <taxon>Dolichospermum planctonicum</taxon>
    </lineage>
</organism>
<dbReference type="InterPro" id="IPR021731">
    <property type="entry name" value="AMIN_dom"/>
</dbReference>
<keyword evidence="6" id="KW-1185">Reference proteome</keyword>
<feature type="chain" id="PRO_5046036295" evidence="3">
    <location>
        <begin position="30"/>
        <end position="231"/>
    </location>
</feature>
<sequence>MKISNNQILPAMRVSLFALIILSPSISFAQAVAQLDNWQFNPKAQQLKINLSATVKPQYFYLPEPPRLVLDLPNTKLGKVPTQKEYSGAIQKIRISQMNENVTRIVLDLAPGTQLQSNQIQLLPLSRQKPTGWVFNPHITFSPAKNLSTTLPPSTPPSANLIPRERFAITNPQQPFVTVPPLNSQNPASVPNSPLPSAMFPQPSANKNNSPNKPTEIPIIEFGQPLPIQKF</sequence>
<comment type="caution">
    <text evidence="5">The sequence shown here is derived from an EMBL/GenBank/DDBJ whole genome shotgun (WGS) entry which is preliminary data.</text>
</comment>
<evidence type="ECO:0000313" key="5">
    <source>
        <dbReference type="EMBL" id="MDB9537796.1"/>
    </source>
</evidence>
<gene>
    <name evidence="5" type="ORF">PN451_18490</name>
</gene>
<dbReference type="PANTHER" id="PTHR30404">
    <property type="entry name" value="N-ACETYLMURAMOYL-L-ALANINE AMIDASE"/>
    <property type="match status" value="1"/>
</dbReference>
<proteinExistence type="predicted"/>
<dbReference type="PANTHER" id="PTHR30404:SF0">
    <property type="entry name" value="N-ACETYLMURAMOYL-L-ALANINE AMIDASE AMIC"/>
    <property type="match status" value="1"/>
</dbReference>
<name>A0ABT5AKF1_9CYAN</name>
<feature type="region of interest" description="Disordered" evidence="2">
    <location>
        <begin position="183"/>
        <end position="218"/>
    </location>
</feature>
<feature type="domain" description="AMIN" evidence="4">
    <location>
        <begin position="35"/>
        <end position="134"/>
    </location>
</feature>
<feature type="signal peptide" evidence="3">
    <location>
        <begin position="1"/>
        <end position="29"/>
    </location>
</feature>
<evidence type="ECO:0000256" key="2">
    <source>
        <dbReference type="SAM" id="MobiDB-lite"/>
    </source>
</evidence>
<keyword evidence="3" id="KW-0732">Signal</keyword>
<dbReference type="EMBL" id="JAQMUC010000096">
    <property type="protein sequence ID" value="MDB9537796.1"/>
    <property type="molecule type" value="Genomic_DNA"/>
</dbReference>
<evidence type="ECO:0000256" key="1">
    <source>
        <dbReference type="ARBA" id="ARBA00022801"/>
    </source>
</evidence>
<accession>A0ABT5AKF1</accession>
<dbReference type="Proteomes" id="UP001211249">
    <property type="component" value="Unassembled WGS sequence"/>
</dbReference>
<feature type="compositionally biased region" description="Polar residues" evidence="2">
    <location>
        <begin position="183"/>
        <end position="192"/>
    </location>
</feature>
<protein>
    <submittedName>
        <fullName evidence="5">AMIN domain-containing protein</fullName>
    </submittedName>
</protein>
<evidence type="ECO:0000259" key="4">
    <source>
        <dbReference type="Pfam" id="PF11741"/>
    </source>
</evidence>
<dbReference type="RefSeq" id="WP_271797433.1">
    <property type="nucleotide sequence ID" value="NZ_JAQMUC010000096.1"/>
</dbReference>
<evidence type="ECO:0000313" key="6">
    <source>
        <dbReference type="Proteomes" id="UP001211249"/>
    </source>
</evidence>
<dbReference type="Pfam" id="PF11741">
    <property type="entry name" value="AMIN"/>
    <property type="match status" value="1"/>
</dbReference>
<dbReference type="Gene3D" id="2.60.40.3500">
    <property type="match status" value="1"/>
</dbReference>
<keyword evidence="1" id="KW-0378">Hydrolase</keyword>
<feature type="compositionally biased region" description="Low complexity" evidence="2">
    <location>
        <begin position="201"/>
        <end position="214"/>
    </location>
</feature>
<dbReference type="InterPro" id="IPR050695">
    <property type="entry name" value="N-acetylmuramoyl_amidase_3"/>
</dbReference>